<proteinExistence type="predicted"/>
<dbReference type="EMBL" id="SJJY01000001">
    <property type="protein sequence ID" value="TCC27961.1"/>
    <property type="molecule type" value="Genomic_DNA"/>
</dbReference>
<name>A0ABY2AHL9_9ACTN</name>
<protein>
    <submittedName>
        <fullName evidence="1">Uncharacterized protein</fullName>
    </submittedName>
</protein>
<evidence type="ECO:0000313" key="2">
    <source>
        <dbReference type="Proteomes" id="UP000292385"/>
    </source>
</evidence>
<dbReference type="Proteomes" id="UP000292385">
    <property type="component" value="Unassembled WGS sequence"/>
</dbReference>
<comment type="caution">
    <text evidence="1">The sequence shown here is derived from an EMBL/GenBank/DDBJ whole genome shotgun (WGS) entry which is preliminary data.</text>
</comment>
<sequence length="124" mass="13188">MGRPLRSDVVVAAEPAVVEALWRRIVNESVGSRLRRVAFLSDYPDEMDRYGVPADADIATTFAGPGGLSNVMGQCFARAQEDGTLFVYWTAATSITGSAKREAVHGALDEAIGARFGVSPTRAA</sequence>
<dbReference type="RefSeq" id="WP_131460628.1">
    <property type="nucleotide sequence ID" value="NZ_SJJY01000001.1"/>
</dbReference>
<gene>
    <name evidence="1" type="ORF">E0H58_08525</name>
</gene>
<reference evidence="1 2" key="1">
    <citation type="submission" date="2019-02" db="EMBL/GenBank/DDBJ databases">
        <title>Kribbella capetownensis sp. nov. and Kribbella speibonae sp. nov., isolated from soil.</title>
        <authorList>
            <person name="Curtis S.M."/>
            <person name="Norton I."/>
            <person name="Everest G.J."/>
            <person name="Meyers P.R."/>
        </authorList>
    </citation>
    <scope>NUCLEOTIDE SEQUENCE [LARGE SCALE GENOMIC DNA]</scope>
    <source>
        <strain evidence="1 2">SK5</strain>
    </source>
</reference>
<organism evidence="1 2">
    <name type="scientific">Kribbella speibonae</name>
    <dbReference type="NCBI Taxonomy" id="1572660"/>
    <lineage>
        <taxon>Bacteria</taxon>
        <taxon>Bacillati</taxon>
        <taxon>Actinomycetota</taxon>
        <taxon>Actinomycetes</taxon>
        <taxon>Propionibacteriales</taxon>
        <taxon>Kribbellaceae</taxon>
        <taxon>Kribbella</taxon>
    </lineage>
</organism>
<accession>A0ABY2AHL9</accession>
<evidence type="ECO:0000313" key="1">
    <source>
        <dbReference type="EMBL" id="TCC27961.1"/>
    </source>
</evidence>
<keyword evidence="2" id="KW-1185">Reference proteome</keyword>